<organism evidence="2 4">
    <name type="scientific">Dracunculus medinensis</name>
    <name type="common">Guinea worm</name>
    <dbReference type="NCBI Taxonomy" id="318479"/>
    <lineage>
        <taxon>Eukaryota</taxon>
        <taxon>Metazoa</taxon>
        <taxon>Ecdysozoa</taxon>
        <taxon>Nematoda</taxon>
        <taxon>Chromadorea</taxon>
        <taxon>Rhabditida</taxon>
        <taxon>Spirurina</taxon>
        <taxon>Dracunculoidea</taxon>
        <taxon>Dracunculidae</taxon>
        <taxon>Dracunculus</taxon>
    </lineage>
</organism>
<sequence>MYKNEIHDIIVLRMYIFGDDDKFLQKIIAISNDLQGEKGYIIKNSDEILHRCNIIYTLTSINLDAIKKIISYTNNENILILVKEEWTKNEVERIDALIAETKASKIESLNGECNRLMNLAQCRSRDERINLLTHWIEKSDYRHYFITGNSPTIKSEISSILGQIYKFEHQPQCNLTDKPPPLHWSNFPREDELQITFKFNFPHNYFVNDDLETIINHSSESFNWSYIYKWTNGALFREKITKIGIVKHLVNILEISGRVDRAELDDEFENMPMKAVWPFLAIVLHAAISYLNGINLPYQLSILPIGDLFYTKNAIPPRSFDITQLLVSIDLFQRVSFRFNEELCDLQLQQLFNCLFI</sequence>
<gene>
    <name evidence="1" type="ORF">DME_LOCUS7353</name>
</gene>
<dbReference type="Proteomes" id="UP000274756">
    <property type="component" value="Unassembled WGS sequence"/>
</dbReference>
<dbReference type="Proteomes" id="UP000038040">
    <property type="component" value="Unplaced"/>
</dbReference>
<reference evidence="1 3" key="2">
    <citation type="submission" date="2018-11" db="EMBL/GenBank/DDBJ databases">
        <authorList>
            <consortium name="Pathogen Informatics"/>
        </authorList>
    </citation>
    <scope>NUCLEOTIDE SEQUENCE [LARGE SCALE GENOMIC DNA]</scope>
</reference>
<dbReference type="OrthoDB" id="5773944at2759"/>
<dbReference type="AlphaFoldDB" id="A0A158Q3U2"/>
<evidence type="ECO:0000313" key="1">
    <source>
        <dbReference type="EMBL" id="VDN57380.1"/>
    </source>
</evidence>
<keyword evidence="3" id="KW-1185">Reference proteome</keyword>
<name>A0A158Q3U2_DRAME</name>
<proteinExistence type="predicted"/>
<dbReference type="WBParaSite" id="DME_0000319401-mRNA-1">
    <property type="protein sequence ID" value="DME_0000319401-mRNA-1"/>
    <property type="gene ID" value="DME_0000319401"/>
</dbReference>
<evidence type="ECO:0000313" key="3">
    <source>
        <dbReference type="Proteomes" id="UP000274756"/>
    </source>
</evidence>
<evidence type="ECO:0000313" key="2">
    <source>
        <dbReference type="Proteomes" id="UP000038040"/>
    </source>
</evidence>
<reference evidence="4" key="1">
    <citation type="submission" date="2016-04" db="UniProtKB">
        <authorList>
            <consortium name="WormBaseParasite"/>
        </authorList>
    </citation>
    <scope>IDENTIFICATION</scope>
</reference>
<accession>A0A158Q3U2</accession>
<protein>
    <submittedName>
        <fullName evidence="4">Pkinase_fungal domain-containing protein</fullName>
    </submittedName>
</protein>
<evidence type="ECO:0000313" key="4">
    <source>
        <dbReference type="WBParaSite" id="DME_0000319401-mRNA-1"/>
    </source>
</evidence>
<dbReference type="STRING" id="318479.A0A158Q3U2"/>
<dbReference type="EMBL" id="UYYG01001160">
    <property type="protein sequence ID" value="VDN57380.1"/>
    <property type="molecule type" value="Genomic_DNA"/>
</dbReference>